<name>A0ABV0UPN4_9TELE</name>
<sequence length="133" mass="15262">MKTLGMKITRLPLNRVKQTHTWCSYEYDFKYNTSIKVTIFQYPLVLMPLSHMLHQCLMLGVKSALRISNKVTEAVRAINLQSFCQIILGSAFSVSTELPSLFTVTRPPLIIAKKLFCMLTNIKNKLHSEMLIQ</sequence>
<dbReference type="Proteomes" id="UP001482620">
    <property type="component" value="Unassembled WGS sequence"/>
</dbReference>
<comment type="caution">
    <text evidence="1">The sequence shown here is derived from an EMBL/GenBank/DDBJ whole genome shotgun (WGS) entry which is preliminary data.</text>
</comment>
<proteinExistence type="predicted"/>
<protein>
    <submittedName>
        <fullName evidence="1">Uncharacterized protein</fullName>
    </submittedName>
</protein>
<reference evidence="1 2" key="1">
    <citation type="submission" date="2021-06" db="EMBL/GenBank/DDBJ databases">
        <authorList>
            <person name="Palmer J.M."/>
        </authorList>
    </citation>
    <scope>NUCLEOTIDE SEQUENCE [LARGE SCALE GENOMIC DNA]</scope>
    <source>
        <strain evidence="2">if_2019</strain>
        <tissue evidence="1">Muscle</tissue>
    </source>
</reference>
<accession>A0ABV0UPN4</accession>
<organism evidence="1 2">
    <name type="scientific">Ilyodon furcidens</name>
    <name type="common">goldbreast splitfin</name>
    <dbReference type="NCBI Taxonomy" id="33524"/>
    <lineage>
        <taxon>Eukaryota</taxon>
        <taxon>Metazoa</taxon>
        <taxon>Chordata</taxon>
        <taxon>Craniata</taxon>
        <taxon>Vertebrata</taxon>
        <taxon>Euteleostomi</taxon>
        <taxon>Actinopterygii</taxon>
        <taxon>Neopterygii</taxon>
        <taxon>Teleostei</taxon>
        <taxon>Neoteleostei</taxon>
        <taxon>Acanthomorphata</taxon>
        <taxon>Ovalentaria</taxon>
        <taxon>Atherinomorphae</taxon>
        <taxon>Cyprinodontiformes</taxon>
        <taxon>Goodeidae</taxon>
        <taxon>Ilyodon</taxon>
    </lineage>
</organism>
<evidence type="ECO:0000313" key="2">
    <source>
        <dbReference type="Proteomes" id="UP001482620"/>
    </source>
</evidence>
<dbReference type="EMBL" id="JAHRIQ010081417">
    <property type="protein sequence ID" value="MEQ2247075.1"/>
    <property type="molecule type" value="Genomic_DNA"/>
</dbReference>
<evidence type="ECO:0000313" key="1">
    <source>
        <dbReference type="EMBL" id="MEQ2247075.1"/>
    </source>
</evidence>
<keyword evidence="2" id="KW-1185">Reference proteome</keyword>
<gene>
    <name evidence="1" type="ORF">ILYODFUR_005478</name>
</gene>